<dbReference type="InParanoid" id="B0D186"/>
<protein>
    <submittedName>
        <fullName evidence="1">Predicted protein</fullName>
    </submittedName>
</protein>
<evidence type="ECO:0000313" key="1">
    <source>
        <dbReference type="EMBL" id="EDR11957.1"/>
    </source>
</evidence>
<accession>B0D186</accession>
<dbReference type="AlphaFoldDB" id="B0D186"/>
<dbReference type="RefSeq" id="XP_001877854.1">
    <property type="nucleotide sequence ID" value="XM_001877819.1"/>
</dbReference>
<dbReference type="Proteomes" id="UP000001194">
    <property type="component" value="Unassembled WGS sequence"/>
</dbReference>
<dbReference type="GeneID" id="6073101"/>
<dbReference type="EMBL" id="DS547095">
    <property type="protein sequence ID" value="EDR11957.1"/>
    <property type="molecule type" value="Genomic_DNA"/>
</dbReference>
<evidence type="ECO:0000313" key="2">
    <source>
        <dbReference type="Proteomes" id="UP000001194"/>
    </source>
</evidence>
<name>B0D186_LACBS</name>
<dbReference type="KEGG" id="lbc:LACBIDRAFT_324253"/>
<proteinExistence type="predicted"/>
<sequence length="124" mass="14850">MPKLNWVPQGFIPLRDLVFISQELRATEDRVVRVPSVSNPFEYVENLPSQSFQYQCHTRAYSSCRRYQQFNFRVFSHHLNWFLLERRRRRLGRAWVIAQNDTKFHTESKDNAVVSVVSSHCDYL</sequence>
<organism evidence="2">
    <name type="scientific">Laccaria bicolor (strain S238N-H82 / ATCC MYA-4686)</name>
    <name type="common">Bicoloured deceiver</name>
    <name type="synonym">Laccaria laccata var. bicolor</name>
    <dbReference type="NCBI Taxonomy" id="486041"/>
    <lineage>
        <taxon>Eukaryota</taxon>
        <taxon>Fungi</taxon>
        <taxon>Dikarya</taxon>
        <taxon>Basidiomycota</taxon>
        <taxon>Agaricomycotina</taxon>
        <taxon>Agaricomycetes</taxon>
        <taxon>Agaricomycetidae</taxon>
        <taxon>Agaricales</taxon>
        <taxon>Agaricineae</taxon>
        <taxon>Hydnangiaceae</taxon>
        <taxon>Laccaria</taxon>
    </lineage>
</organism>
<dbReference type="OrthoDB" id="3030739at2759"/>
<gene>
    <name evidence="1" type="ORF">LACBIDRAFT_324253</name>
</gene>
<reference evidence="1 2" key="1">
    <citation type="journal article" date="2008" name="Nature">
        <title>The genome of Laccaria bicolor provides insights into mycorrhizal symbiosis.</title>
        <authorList>
            <person name="Martin F."/>
            <person name="Aerts A."/>
            <person name="Ahren D."/>
            <person name="Brun A."/>
            <person name="Danchin E.G.J."/>
            <person name="Duchaussoy F."/>
            <person name="Gibon J."/>
            <person name="Kohler A."/>
            <person name="Lindquist E."/>
            <person name="Pereda V."/>
            <person name="Salamov A."/>
            <person name="Shapiro H.J."/>
            <person name="Wuyts J."/>
            <person name="Blaudez D."/>
            <person name="Buee M."/>
            <person name="Brokstein P."/>
            <person name="Canbaeck B."/>
            <person name="Cohen D."/>
            <person name="Courty P.E."/>
            <person name="Coutinho P.M."/>
            <person name="Delaruelle C."/>
            <person name="Detter J.C."/>
            <person name="Deveau A."/>
            <person name="DiFazio S."/>
            <person name="Duplessis S."/>
            <person name="Fraissinet-Tachet L."/>
            <person name="Lucic E."/>
            <person name="Frey-Klett P."/>
            <person name="Fourrey C."/>
            <person name="Feussner I."/>
            <person name="Gay G."/>
            <person name="Grimwood J."/>
            <person name="Hoegger P.J."/>
            <person name="Jain P."/>
            <person name="Kilaru S."/>
            <person name="Labbe J."/>
            <person name="Lin Y.C."/>
            <person name="Legue V."/>
            <person name="Le Tacon F."/>
            <person name="Marmeisse R."/>
            <person name="Melayah D."/>
            <person name="Montanini B."/>
            <person name="Muratet M."/>
            <person name="Nehls U."/>
            <person name="Niculita-Hirzel H."/>
            <person name="Oudot-Le Secq M.P."/>
            <person name="Peter M."/>
            <person name="Quesneville H."/>
            <person name="Rajashekar B."/>
            <person name="Reich M."/>
            <person name="Rouhier N."/>
            <person name="Schmutz J."/>
            <person name="Yin T."/>
            <person name="Chalot M."/>
            <person name="Henrissat B."/>
            <person name="Kuees U."/>
            <person name="Lucas S."/>
            <person name="Van de Peer Y."/>
            <person name="Podila G.K."/>
            <person name="Polle A."/>
            <person name="Pukkila P.J."/>
            <person name="Richardson P.M."/>
            <person name="Rouze P."/>
            <person name="Sanders I.R."/>
            <person name="Stajich J.E."/>
            <person name="Tunlid A."/>
            <person name="Tuskan G."/>
            <person name="Grigoriev I.V."/>
        </authorList>
    </citation>
    <scope>NUCLEOTIDE SEQUENCE [LARGE SCALE GENOMIC DNA]</scope>
    <source>
        <strain evidence="2">S238N-H82 / ATCC MYA-4686</strain>
    </source>
</reference>
<keyword evidence="2" id="KW-1185">Reference proteome</keyword>
<dbReference type="HOGENOM" id="CLU_2004312_0_0_1"/>